<dbReference type="OrthoDB" id="9806661at2"/>
<gene>
    <name evidence="9 11" type="primary">coaD</name>
    <name evidence="11" type="ORF">F3059_01495</name>
</gene>
<dbReference type="PRINTS" id="PR01020">
    <property type="entry name" value="LPSBIOSNTHSS"/>
</dbReference>
<protein>
    <recommendedName>
        <fullName evidence="9">Phosphopantetheine adenylyltransferase</fullName>
        <ecNumber evidence="9">2.7.7.3</ecNumber>
    </recommendedName>
    <alternativeName>
        <fullName evidence="9">Dephospho-CoA pyrophosphorylase</fullName>
    </alternativeName>
    <alternativeName>
        <fullName evidence="9">Pantetheine-phosphate adenylyltransferase</fullName>
        <shortName evidence="9">PPAT</shortName>
    </alternativeName>
</protein>
<dbReference type="InterPro" id="IPR014729">
    <property type="entry name" value="Rossmann-like_a/b/a_fold"/>
</dbReference>
<comment type="caution">
    <text evidence="11">The sequence shown here is derived from an EMBL/GenBank/DDBJ whole genome shotgun (WGS) entry which is preliminary data.</text>
</comment>
<dbReference type="Proteomes" id="UP000435357">
    <property type="component" value="Unassembled WGS sequence"/>
</dbReference>
<comment type="similarity">
    <text evidence="9">Belongs to the bacterial CoaD family.</text>
</comment>
<feature type="binding site" evidence="9">
    <location>
        <position position="90"/>
    </location>
    <ligand>
        <name>substrate</name>
    </ligand>
</feature>
<keyword evidence="6 9" id="KW-0460">Magnesium</keyword>
<evidence type="ECO:0000256" key="4">
    <source>
        <dbReference type="ARBA" id="ARBA00022741"/>
    </source>
</evidence>
<comment type="function">
    <text evidence="9">Reversibly transfers an adenylyl group from ATP to 4'-phosphopantetheine, yielding dephospho-CoA (dPCoA) and pyrophosphate.</text>
</comment>
<evidence type="ECO:0000313" key="11">
    <source>
        <dbReference type="EMBL" id="KAB1066174.1"/>
    </source>
</evidence>
<proteinExistence type="inferred from homology"/>
<feature type="binding site" evidence="9">
    <location>
        <begin position="126"/>
        <end position="132"/>
    </location>
    <ligand>
        <name>ATP</name>
        <dbReference type="ChEBI" id="CHEBI:30616"/>
    </ligand>
</feature>
<feature type="binding site" evidence="9">
    <location>
        <position position="12"/>
    </location>
    <ligand>
        <name>substrate</name>
    </ligand>
</feature>
<comment type="subunit">
    <text evidence="9">Homohexamer.</text>
</comment>
<comment type="pathway">
    <text evidence="9">Cofactor biosynthesis; coenzyme A biosynthesis; CoA from (R)-pantothenate: step 4/5.</text>
</comment>
<dbReference type="RefSeq" id="WP_151166162.1">
    <property type="nucleotide sequence ID" value="NZ_WACR01000001.1"/>
</dbReference>
<dbReference type="CDD" id="cd02163">
    <property type="entry name" value="PPAT"/>
    <property type="match status" value="1"/>
</dbReference>
<keyword evidence="2 9" id="KW-0808">Transferase</keyword>
<dbReference type="GO" id="GO:0004595">
    <property type="term" value="F:pantetheine-phosphate adenylyltransferase activity"/>
    <property type="evidence" value="ECO:0007669"/>
    <property type="project" value="UniProtKB-UniRule"/>
</dbReference>
<evidence type="ECO:0000256" key="6">
    <source>
        <dbReference type="ARBA" id="ARBA00022842"/>
    </source>
</evidence>
<feature type="binding site" evidence="9">
    <location>
        <position position="44"/>
    </location>
    <ligand>
        <name>substrate</name>
    </ligand>
</feature>
<evidence type="ECO:0000256" key="8">
    <source>
        <dbReference type="ARBA" id="ARBA00029346"/>
    </source>
</evidence>
<feature type="binding site" evidence="9">
    <location>
        <position position="20"/>
    </location>
    <ligand>
        <name>ATP</name>
        <dbReference type="ChEBI" id="CHEBI:30616"/>
    </ligand>
</feature>
<evidence type="ECO:0000256" key="3">
    <source>
        <dbReference type="ARBA" id="ARBA00022695"/>
    </source>
</evidence>
<feature type="binding site" evidence="9">
    <location>
        <position position="101"/>
    </location>
    <ligand>
        <name>ATP</name>
        <dbReference type="ChEBI" id="CHEBI:30616"/>
    </ligand>
</feature>
<feature type="binding site" evidence="9">
    <location>
        <begin position="91"/>
        <end position="93"/>
    </location>
    <ligand>
        <name>ATP</name>
        <dbReference type="ChEBI" id="CHEBI:30616"/>
    </ligand>
</feature>
<dbReference type="PANTHER" id="PTHR21342:SF1">
    <property type="entry name" value="PHOSPHOPANTETHEINE ADENYLYLTRANSFERASE"/>
    <property type="match status" value="1"/>
</dbReference>
<evidence type="ECO:0000256" key="1">
    <source>
        <dbReference type="ARBA" id="ARBA00022490"/>
    </source>
</evidence>
<dbReference type="PANTHER" id="PTHR21342">
    <property type="entry name" value="PHOSPHOPANTETHEINE ADENYLYLTRANSFERASE"/>
    <property type="match status" value="1"/>
</dbReference>
<keyword evidence="1 9" id="KW-0963">Cytoplasm</keyword>
<dbReference type="NCBIfam" id="TIGR00125">
    <property type="entry name" value="cyt_tran_rel"/>
    <property type="match status" value="1"/>
</dbReference>
<dbReference type="AlphaFoldDB" id="A0A6N6M8E4"/>
<dbReference type="GO" id="GO:0015937">
    <property type="term" value="P:coenzyme A biosynthetic process"/>
    <property type="evidence" value="ECO:0007669"/>
    <property type="project" value="UniProtKB-UniRule"/>
</dbReference>
<dbReference type="EC" id="2.7.7.3" evidence="9"/>
<accession>A0A6N6M8E4</accession>
<organism evidence="11 12">
    <name type="scientific">Salibacter halophilus</name>
    <dbReference type="NCBI Taxonomy" id="1803916"/>
    <lineage>
        <taxon>Bacteria</taxon>
        <taxon>Pseudomonadati</taxon>
        <taxon>Bacteroidota</taxon>
        <taxon>Flavobacteriia</taxon>
        <taxon>Flavobacteriales</taxon>
        <taxon>Salibacteraceae</taxon>
        <taxon>Salibacter</taxon>
    </lineage>
</organism>
<evidence type="ECO:0000256" key="5">
    <source>
        <dbReference type="ARBA" id="ARBA00022840"/>
    </source>
</evidence>
<reference evidence="11 12" key="1">
    <citation type="submission" date="2019-09" db="EMBL/GenBank/DDBJ databases">
        <title>Genomes of Cryomorphaceae.</title>
        <authorList>
            <person name="Bowman J.P."/>
        </authorList>
    </citation>
    <scope>NUCLEOTIDE SEQUENCE [LARGE SCALE GENOMIC DNA]</scope>
    <source>
        <strain evidence="11 12">KCTC 52047</strain>
    </source>
</reference>
<evidence type="ECO:0000256" key="9">
    <source>
        <dbReference type="HAMAP-Rule" id="MF_00151"/>
    </source>
</evidence>
<dbReference type="GO" id="GO:0005737">
    <property type="term" value="C:cytoplasm"/>
    <property type="evidence" value="ECO:0007669"/>
    <property type="project" value="UniProtKB-SubCell"/>
</dbReference>
<keyword evidence="7 9" id="KW-0173">Coenzyme A biosynthesis</keyword>
<keyword evidence="3 9" id="KW-0548">Nucleotidyltransferase</keyword>
<comment type="catalytic activity">
    <reaction evidence="8 9">
        <text>(R)-4'-phosphopantetheine + ATP + H(+) = 3'-dephospho-CoA + diphosphate</text>
        <dbReference type="Rhea" id="RHEA:19801"/>
        <dbReference type="ChEBI" id="CHEBI:15378"/>
        <dbReference type="ChEBI" id="CHEBI:30616"/>
        <dbReference type="ChEBI" id="CHEBI:33019"/>
        <dbReference type="ChEBI" id="CHEBI:57328"/>
        <dbReference type="ChEBI" id="CHEBI:61723"/>
        <dbReference type="EC" id="2.7.7.3"/>
    </reaction>
</comment>
<dbReference type="InterPro" id="IPR001980">
    <property type="entry name" value="PPAT"/>
</dbReference>
<dbReference type="Gene3D" id="3.40.50.620">
    <property type="entry name" value="HUPs"/>
    <property type="match status" value="1"/>
</dbReference>
<keyword evidence="12" id="KW-1185">Reference proteome</keyword>
<evidence type="ECO:0000313" key="12">
    <source>
        <dbReference type="Proteomes" id="UP000435357"/>
    </source>
</evidence>
<name>A0A6N6M8E4_9FLAO</name>
<dbReference type="EMBL" id="WACR01000001">
    <property type="protein sequence ID" value="KAB1066174.1"/>
    <property type="molecule type" value="Genomic_DNA"/>
</dbReference>
<feature type="binding site" evidence="9">
    <location>
        <begin position="12"/>
        <end position="13"/>
    </location>
    <ligand>
        <name>ATP</name>
        <dbReference type="ChEBI" id="CHEBI:30616"/>
    </ligand>
</feature>
<feature type="domain" description="Cytidyltransferase-like" evidence="10">
    <location>
        <begin position="8"/>
        <end position="136"/>
    </location>
</feature>
<dbReference type="SUPFAM" id="SSF52374">
    <property type="entry name" value="Nucleotidylyl transferase"/>
    <property type="match status" value="1"/>
</dbReference>
<dbReference type="HAMAP" id="MF_00151">
    <property type="entry name" value="PPAT_bact"/>
    <property type="match status" value="1"/>
</dbReference>
<dbReference type="NCBIfam" id="TIGR01510">
    <property type="entry name" value="coaD_prev_kdtB"/>
    <property type="match status" value="1"/>
</dbReference>
<dbReference type="UniPathway" id="UPA00241">
    <property type="reaction ID" value="UER00355"/>
</dbReference>
<sequence length="153" mass="17354">MSKNKVAVFPGSFDPITVGHEDIINRGSELFDKVIVAIGVNSSKEYMHSLDERLEMLRKTFKDNDKVQVDTYQGLTVEYCKEKKANFLLRGLRTTGDFEFEQGIATMNAKLVPEVETIFLMSNPQHSAVSSTIVRDIIRNNGNARQFLPQNIR</sequence>
<keyword evidence="5 9" id="KW-0067">ATP-binding</keyword>
<feature type="site" description="Transition state stabilizer" evidence="9">
    <location>
        <position position="20"/>
    </location>
</feature>
<evidence type="ECO:0000259" key="10">
    <source>
        <dbReference type="Pfam" id="PF01467"/>
    </source>
</evidence>
<evidence type="ECO:0000256" key="7">
    <source>
        <dbReference type="ARBA" id="ARBA00022993"/>
    </source>
</evidence>
<evidence type="ECO:0000256" key="2">
    <source>
        <dbReference type="ARBA" id="ARBA00022679"/>
    </source>
</evidence>
<comment type="cofactor">
    <cofactor evidence="9">
        <name>Mg(2+)</name>
        <dbReference type="ChEBI" id="CHEBI:18420"/>
    </cofactor>
</comment>
<keyword evidence="4 9" id="KW-0547">Nucleotide-binding</keyword>
<comment type="subcellular location">
    <subcellularLocation>
        <location evidence="9">Cytoplasm</location>
    </subcellularLocation>
</comment>
<dbReference type="Pfam" id="PF01467">
    <property type="entry name" value="CTP_transf_like"/>
    <property type="match status" value="1"/>
</dbReference>
<dbReference type="InterPro" id="IPR004821">
    <property type="entry name" value="Cyt_trans-like"/>
</dbReference>
<dbReference type="GO" id="GO:0005524">
    <property type="term" value="F:ATP binding"/>
    <property type="evidence" value="ECO:0007669"/>
    <property type="project" value="UniProtKB-KW"/>
</dbReference>
<feature type="binding site" evidence="9">
    <location>
        <position position="76"/>
    </location>
    <ligand>
        <name>substrate</name>
    </ligand>
</feature>